<dbReference type="InterPro" id="IPR011042">
    <property type="entry name" value="6-blade_b-propeller_TolB-like"/>
</dbReference>
<keyword evidence="1" id="KW-0677">Repeat</keyword>
<proteinExistence type="predicted"/>
<accession>A0A158NJH9</accession>
<dbReference type="InterPro" id="IPR001258">
    <property type="entry name" value="NHL_repeat"/>
</dbReference>
<sequence>MRLMSTYLNGNSKIKVNPISFANSFTSNCGAKAILETHKEDENFSKEIPHHPQVQPTQLPMKKRKSYFVAIVMQQSTFQGMEKEIKCVDAHVKTFLNLQQQAAEVMAAVAIWELELNDVELELGNVNKHEKLCIKEIDPLYKWKNFTPKVIVARDIVRRPSALTVDSWRDNIIIACPGSGRIVILNRKFKLVRKIRHQEMIAPQGVAFLQKHDEIYVTDKWKHCIFVFNHKGELVYRMCNKGYGKSELCSPEGITFHPERSVLYVADTGNNRIQILEKDGTYLNSIGPKNKNTGDNVRFRKTGPSKLNQPTDVAVTIMHIVVADSGNHKIKIFNHDGQILQSIGGIGTTKGLFRSPEVLKIDDKGYIIVGDAGNGRVQIFSPEGKFLRMLGDKKTQGHKFAWVSGLLVTNNYNILVSDSKNNFVYLF</sequence>
<reference evidence="3" key="2">
    <citation type="submission" date="2016-04" db="UniProtKB">
        <authorList>
            <consortium name="EnsemblMetazoa"/>
        </authorList>
    </citation>
    <scope>IDENTIFICATION</scope>
</reference>
<dbReference type="SUPFAM" id="SSF101898">
    <property type="entry name" value="NHL repeat"/>
    <property type="match status" value="1"/>
</dbReference>
<organism evidence="3 4">
    <name type="scientific">Atta cephalotes</name>
    <name type="common">Leafcutter ant</name>
    <dbReference type="NCBI Taxonomy" id="12957"/>
    <lineage>
        <taxon>Eukaryota</taxon>
        <taxon>Metazoa</taxon>
        <taxon>Ecdysozoa</taxon>
        <taxon>Arthropoda</taxon>
        <taxon>Hexapoda</taxon>
        <taxon>Insecta</taxon>
        <taxon>Pterygota</taxon>
        <taxon>Neoptera</taxon>
        <taxon>Endopterygota</taxon>
        <taxon>Hymenoptera</taxon>
        <taxon>Apocrita</taxon>
        <taxon>Aculeata</taxon>
        <taxon>Formicoidea</taxon>
        <taxon>Formicidae</taxon>
        <taxon>Myrmicinae</taxon>
        <taxon>Atta</taxon>
    </lineage>
</organism>
<dbReference type="OrthoDB" id="654191at2759"/>
<dbReference type="PANTHER" id="PTHR24104">
    <property type="entry name" value="E3 UBIQUITIN-PROTEIN LIGASE NHLRC1-RELATED"/>
    <property type="match status" value="1"/>
</dbReference>
<dbReference type="PANTHER" id="PTHR24104:SF20">
    <property type="entry name" value="RING-TYPE DOMAIN-CONTAINING PROTEIN"/>
    <property type="match status" value="1"/>
</dbReference>
<dbReference type="EMBL" id="ADTU01017743">
    <property type="status" value="NOT_ANNOTATED_CDS"/>
    <property type="molecule type" value="Genomic_DNA"/>
</dbReference>
<gene>
    <name evidence="3" type="primary">105620815</name>
</gene>
<evidence type="ECO:0008006" key="5">
    <source>
        <dbReference type="Google" id="ProtNLM"/>
    </source>
</evidence>
<dbReference type="EMBL" id="ADTU01017747">
    <property type="status" value="NOT_ANNOTATED_CDS"/>
    <property type="molecule type" value="Genomic_DNA"/>
</dbReference>
<dbReference type="InterPro" id="IPR050952">
    <property type="entry name" value="TRIM-NHL_E3_ligases"/>
</dbReference>
<feature type="repeat" description="NHL" evidence="2">
    <location>
        <begin position="340"/>
        <end position="383"/>
    </location>
</feature>
<dbReference type="Proteomes" id="UP000005205">
    <property type="component" value="Unassembled WGS sequence"/>
</dbReference>
<dbReference type="EMBL" id="ADTU01017746">
    <property type="status" value="NOT_ANNOTATED_CDS"/>
    <property type="molecule type" value="Genomic_DNA"/>
</dbReference>
<evidence type="ECO:0000256" key="1">
    <source>
        <dbReference type="ARBA" id="ARBA00022737"/>
    </source>
</evidence>
<dbReference type="STRING" id="12957.A0A158NJH9"/>
<feature type="repeat" description="NHL" evidence="2">
    <location>
        <begin position="298"/>
        <end position="336"/>
    </location>
</feature>
<dbReference type="EMBL" id="ADTU01017742">
    <property type="status" value="NOT_ANNOTATED_CDS"/>
    <property type="molecule type" value="Genomic_DNA"/>
</dbReference>
<protein>
    <recommendedName>
        <fullName evidence="5">SMP-30/Gluconolactonase/LRE-like region domain-containing protein</fullName>
    </recommendedName>
</protein>
<dbReference type="InParanoid" id="A0A158NJH9"/>
<evidence type="ECO:0000313" key="4">
    <source>
        <dbReference type="Proteomes" id="UP000005205"/>
    </source>
</evidence>
<dbReference type="EnsemblMetazoa" id="XM_012202297.1">
    <property type="protein sequence ID" value="XP_012057687.1"/>
    <property type="gene ID" value="LOC105620815"/>
</dbReference>
<dbReference type="GO" id="GO:0061630">
    <property type="term" value="F:ubiquitin protein ligase activity"/>
    <property type="evidence" value="ECO:0007669"/>
    <property type="project" value="TreeGrafter"/>
</dbReference>
<dbReference type="EMBL" id="ADTU01017745">
    <property type="status" value="NOT_ANNOTATED_CDS"/>
    <property type="molecule type" value="Genomic_DNA"/>
</dbReference>
<dbReference type="EMBL" id="ADTU01017740">
    <property type="status" value="NOT_ANNOTATED_CDS"/>
    <property type="molecule type" value="Genomic_DNA"/>
</dbReference>
<dbReference type="EMBL" id="ADTU01017744">
    <property type="status" value="NOT_ANNOTATED_CDS"/>
    <property type="molecule type" value="Genomic_DNA"/>
</dbReference>
<dbReference type="AlphaFoldDB" id="A0A158NJH9"/>
<dbReference type="GO" id="GO:0000209">
    <property type="term" value="P:protein polyubiquitination"/>
    <property type="evidence" value="ECO:0007669"/>
    <property type="project" value="TreeGrafter"/>
</dbReference>
<keyword evidence="4" id="KW-1185">Reference proteome</keyword>
<name>A0A158NJH9_ATTCE</name>
<dbReference type="EMBL" id="ADTU01017739">
    <property type="status" value="NOT_ANNOTATED_CDS"/>
    <property type="molecule type" value="Genomic_DNA"/>
</dbReference>
<dbReference type="KEGG" id="acep:105620815"/>
<reference evidence="4" key="1">
    <citation type="journal article" date="2011" name="PLoS Genet.">
        <title>The genome sequence of the leaf-cutter ant Atta cephalotes reveals insights into its obligate symbiotic lifestyle.</title>
        <authorList>
            <person name="Suen G."/>
            <person name="Teiling C."/>
            <person name="Li L."/>
            <person name="Holt C."/>
            <person name="Abouheif E."/>
            <person name="Bornberg-Bauer E."/>
            <person name="Bouffard P."/>
            <person name="Caldera E.J."/>
            <person name="Cash E."/>
            <person name="Cavanaugh A."/>
            <person name="Denas O."/>
            <person name="Elhaik E."/>
            <person name="Fave M.J."/>
            <person name="Gadau J."/>
            <person name="Gibson J.D."/>
            <person name="Graur D."/>
            <person name="Grubbs K.J."/>
            <person name="Hagen D.E."/>
            <person name="Harkins T.T."/>
            <person name="Helmkampf M."/>
            <person name="Hu H."/>
            <person name="Johnson B.R."/>
            <person name="Kim J."/>
            <person name="Marsh S.E."/>
            <person name="Moeller J.A."/>
            <person name="Munoz-Torres M.C."/>
            <person name="Murphy M.C."/>
            <person name="Naughton M.C."/>
            <person name="Nigam S."/>
            <person name="Overson R."/>
            <person name="Rajakumar R."/>
            <person name="Reese J.T."/>
            <person name="Scott J.J."/>
            <person name="Smith C.R."/>
            <person name="Tao S."/>
            <person name="Tsutsui N.D."/>
            <person name="Viljakainen L."/>
            <person name="Wissler L."/>
            <person name="Yandell M.D."/>
            <person name="Zimmer F."/>
            <person name="Taylor J."/>
            <person name="Slater S.C."/>
            <person name="Clifton S.W."/>
            <person name="Warren W.C."/>
            <person name="Elsik C.G."/>
            <person name="Smith C.D."/>
            <person name="Weinstock G.M."/>
            <person name="Gerardo N.M."/>
            <person name="Currie C.R."/>
        </authorList>
    </citation>
    <scope>NUCLEOTIDE SEQUENCE [LARGE SCALE GENOMIC DNA]</scope>
</reference>
<dbReference type="Gene3D" id="2.120.10.30">
    <property type="entry name" value="TolB, C-terminal domain"/>
    <property type="match status" value="2"/>
</dbReference>
<dbReference type="EMBL" id="ADTU01017738">
    <property type="status" value="NOT_ANNOTATED_CDS"/>
    <property type="molecule type" value="Genomic_DNA"/>
</dbReference>
<dbReference type="CDD" id="cd05819">
    <property type="entry name" value="NHL"/>
    <property type="match status" value="1"/>
</dbReference>
<dbReference type="PROSITE" id="PS51125">
    <property type="entry name" value="NHL"/>
    <property type="match status" value="3"/>
</dbReference>
<dbReference type="GO" id="GO:0043161">
    <property type="term" value="P:proteasome-mediated ubiquitin-dependent protein catabolic process"/>
    <property type="evidence" value="ECO:0007669"/>
    <property type="project" value="TreeGrafter"/>
</dbReference>
<dbReference type="Pfam" id="PF01436">
    <property type="entry name" value="NHL"/>
    <property type="match status" value="2"/>
</dbReference>
<feature type="repeat" description="NHL" evidence="2">
    <location>
        <begin position="235"/>
        <end position="279"/>
    </location>
</feature>
<evidence type="ECO:0000313" key="3">
    <source>
        <dbReference type="EnsemblMetazoa" id="XP_012057687.1"/>
    </source>
</evidence>
<evidence type="ECO:0000256" key="2">
    <source>
        <dbReference type="PROSITE-ProRule" id="PRU00504"/>
    </source>
</evidence>
<dbReference type="EMBL" id="ADTU01017741">
    <property type="status" value="NOT_ANNOTATED_CDS"/>
    <property type="molecule type" value="Genomic_DNA"/>
</dbReference>